<keyword evidence="2" id="KW-1185">Reference proteome</keyword>
<evidence type="ECO:0000313" key="1">
    <source>
        <dbReference type="EMBL" id="OAQ59538.1"/>
    </source>
</evidence>
<dbReference type="InterPro" id="IPR036514">
    <property type="entry name" value="SGNH_hydro_sf"/>
</dbReference>
<dbReference type="RefSeq" id="XP_018137531.1">
    <property type="nucleotide sequence ID" value="XM_018283231.1"/>
</dbReference>
<protein>
    <submittedName>
        <fullName evidence="1">LysM domain-containing protein</fullName>
    </submittedName>
</protein>
<comment type="caution">
    <text evidence="1">The sequence shown here is derived from an EMBL/GenBank/DDBJ whole genome shotgun (WGS) entry which is preliminary data.</text>
</comment>
<proteinExistence type="predicted"/>
<dbReference type="PANTHER" id="PTHR37981">
    <property type="entry name" value="LIPASE 2"/>
    <property type="match status" value="1"/>
</dbReference>
<evidence type="ECO:0000313" key="2">
    <source>
        <dbReference type="Proteomes" id="UP000078397"/>
    </source>
</evidence>
<dbReference type="Proteomes" id="UP000078397">
    <property type="component" value="Unassembled WGS sequence"/>
</dbReference>
<dbReference type="Gene3D" id="3.40.50.1110">
    <property type="entry name" value="SGNH hydrolase"/>
    <property type="match status" value="1"/>
</dbReference>
<sequence length="295" mass="33322">MASTTIQPQPDTSDLDTVSLTGNDLGFGDIGIAAAKSKLDRGELINDLVFRVMHNVLEKLKKPSQHKRFIVYWTGYLTFFAVEDSTCDKCWFHEWWYAGDYLTTLLRNRLNELSYQVNSQLSFAIRKYNAGRPYPAVVWISPDDADYIYKGHRFCDKGVAEPLKGKDQNAVAFFYHKGDDDVPEPPFRLPDQKDGAPTSWQLQLYKSDTCNDNVTLFEGDWGSEMICDISKGIANGTISVDEFNTAEGPSAVAYSDGKGDFTVIDLDVKYAKMFHPKTRANWHVAQAVFQALRLN</sequence>
<dbReference type="OrthoDB" id="1046782at2759"/>
<dbReference type="InterPro" id="IPR037460">
    <property type="entry name" value="SEST-like"/>
</dbReference>
<dbReference type="AlphaFoldDB" id="A0A179F283"/>
<name>A0A179F283_METCM</name>
<dbReference type="GO" id="GO:0016788">
    <property type="term" value="F:hydrolase activity, acting on ester bonds"/>
    <property type="evidence" value="ECO:0007669"/>
    <property type="project" value="InterPro"/>
</dbReference>
<gene>
    <name evidence="1" type="ORF">VFPPC_03772</name>
</gene>
<accession>A0A179F283</accession>
<dbReference type="SUPFAM" id="SSF52266">
    <property type="entry name" value="SGNH hydrolase"/>
    <property type="match status" value="1"/>
</dbReference>
<dbReference type="PANTHER" id="PTHR37981:SF1">
    <property type="entry name" value="SGNH HYDROLASE-TYPE ESTERASE DOMAIN-CONTAINING PROTEIN"/>
    <property type="match status" value="1"/>
</dbReference>
<dbReference type="GeneID" id="28847225"/>
<dbReference type="KEGG" id="pchm:VFPPC_03772"/>
<reference evidence="1 2" key="1">
    <citation type="journal article" date="2016" name="PLoS Pathog.">
        <title>Biosynthesis of antibiotic leucinostatins in bio-control fungus Purpureocillium lilacinum and their inhibition on phytophthora revealed by genome mining.</title>
        <authorList>
            <person name="Wang G."/>
            <person name="Liu Z."/>
            <person name="Lin R."/>
            <person name="Li E."/>
            <person name="Mao Z."/>
            <person name="Ling J."/>
            <person name="Yang Y."/>
            <person name="Yin W.B."/>
            <person name="Xie B."/>
        </authorList>
    </citation>
    <scope>NUCLEOTIDE SEQUENCE [LARGE SCALE GENOMIC DNA]</scope>
    <source>
        <strain evidence="1">170</strain>
    </source>
</reference>
<dbReference type="EMBL" id="LSBJ02000002">
    <property type="protein sequence ID" value="OAQ59538.1"/>
    <property type="molecule type" value="Genomic_DNA"/>
</dbReference>
<organism evidence="1 2">
    <name type="scientific">Pochonia chlamydosporia 170</name>
    <dbReference type="NCBI Taxonomy" id="1380566"/>
    <lineage>
        <taxon>Eukaryota</taxon>
        <taxon>Fungi</taxon>
        <taxon>Dikarya</taxon>
        <taxon>Ascomycota</taxon>
        <taxon>Pezizomycotina</taxon>
        <taxon>Sordariomycetes</taxon>
        <taxon>Hypocreomycetidae</taxon>
        <taxon>Hypocreales</taxon>
        <taxon>Clavicipitaceae</taxon>
        <taxon>Pochonia</taxon>
    </lineage>
</organism>
<dbReference type="GO" id="GO:0006629">
    <property type="term" value="P:lipid metabolic process"/>
    <property type="evidence" value="ECO:0007669"/>
    <property type="project" value="TreeGrafter"/>
</dbReference>